<dbReference type="EMBL" id="RFFG01000194">
    <property type="protein sequence ID" value="RMI32482.1"/>
    <property type="molecule type" value="Genomic_DNA"/>
</dbReference>
<name>A0A3M2L445_9ACTN</name>
<reference evidence="1 2" key="1">
    <citation type="submission" date="2018-10" db="EMBL/GenBank/DDBJ databases">
        <title>Isolation from soil.</title>
        <authorList>
            <person name="Hu J."/>
        </authorList>
    </citation>
    <scope>NUCLEOTIDE SEQUENCE [LARGE SCALE GENOMIC DNA]</scope>
    <source>
        <strain evidence="1 2">NEAU-Ht49</strain>
    </source>
</reference>
<comment type="caution">
    <text evidence="1">The sequence shown here is derived from an EMBL/GenBank/DDBJ whole genome shotgun (WGS) entry which is preliminary data.</text>
</comment>
<dbReference type="AlphaFoldDB" id="A0A3M2L445"/>
<dbReference type="Proteomes" id="UP000282674">
    <property type="component" value="Unassembled WGS sequence"/>
</dbReference>
<proteinExistence type="predicted"/>
<sequence length="106" mass="12254">MSYVDRVDEATYHVWPATDQAAALEREQWALYVEWNQRYEAAVAEPGDHPGQGGVDARYDELESLLTPHRQAPADARHLLTEWRFGPGPRYQLEGIDTWVRWSSSR</sequence>
<gene>
    <name evidence="1" type="ORF">EBO15_41980</name>
</gene>
<keyword evidence="2" id="KW-1185">Reference proteome</keyword>
<accession>A0A3M2L445</accession>
<protein>
    <submittedName>
        <fullName evidence="1">Uncharacterized protein</fullName>
    </submittedName>
</protein>
<organism evidence="1 2">
    <name type="scientific">Actinomadura harenae</name>
    <dbReference type="NCBI Taxonomy" id="2483351"/>
    <lineage>
        <taxon>Bacteria</taxon>
        <taxon>Bacillati</taxon>
        <taxon>Actinomycetota</taxon>
        <taxon>Actinomycetes</taxon>
        <taxon>Streptosporangiales</taxon>
        <taxon>Thermomonosporaceae</taxon>
        <taxon>Actinomadura</taxon>
    </lineage>
</organism>
<evidence type="ECO:0000313" key="1">
    <source>
        <dbReference type="EMBL" id="RMI32482.1"/>
    </source>
</evidence>
<evidence type="ECO:0000313" key="2">
    <source>
        <dbReference type="Proteomes" id="UP000282674"/>
    </source>
</evidence>